<protein>
    <submittedName>
        <fullName evidence="3">Uncharacterized protein LOC112459541</fullName>
    </submittedName>
    <submittedName>
        <fullName evidence="4">Uncharacterized protein LOC112461348</fullName>
    </submittedName>
</protein>
<dbReference type="GeneID" id="112459541"/>
<proteinExistence type="predicted"/>
<feature type="domain" description="Reverse transcriptase Ty1/copia-type" evidence="1">
    <location>
        <begin position="33"/>
        <end position="104"/>
    </location>
</feature>
<dbReference type="GO" id="GO:0071897">
    <property type="term" value="P:DNA biosynthetic process"/>
    <property type="evidence" value="ECO:0007669"/>
    <property type="project" value="UniProtKB-ARBA"/>
</dbReference>
<feature type="non-terminal residue" evidence="3">
    <location>
        <position position="304"/>
    </location>
</feature>
<dbReference type="Proteomes" id="UP000504618">
    <property type="component" value="Unplaced"/>
</dbReference>
<gene>
    <name evidence="3" type="primary">LOC112459541</name>
    <name evidence="4" type="synonym">LOC112461348</name>
</gene>
<keyword evidence="2" id="KW-1185">Reference proteome</keyword>
<evidence type="ECO:0000259" key="1">
    <source>
        <dbReference type="Pfam" id="PF07727"/>
    </source>
</evidence>
<evidence type="ECO:0000313" key="3">
    <source>
        <dbReference type="RefSeq" id="XP_024879516.1"/>
    </source>
</evidence>
<dbReference type="RefSeq" id="XP_024879516.1">
    <property type="nucleotide sequence ID" value="XM_025023748.1"/>
</dbReference>
<dbReference type="SUPFAM" id="SSF56672">
    <property type="entry name" value="DNA/RNA polymerases"/>
    <property type="match status" value="1"/>
</dbReference>
<reference evidence="3 4" key="1">
    <citation type="submission" date="2025-04" db="UniProtKB">
        <authorList>
            <consortium name="RefSeq"/>
        </authorList>
    </citation>
    <scope>IDENTIFICATION</scope>
    <source>
        <tissue evidence="3 4">Whole body</tissue>
    </source>
</reference>
<sequence>MTKPMHLLSEEEIFMEQPPGFKGQDQKGQENKVSGKTANITREISKRLSSHFEIRDLGKVSYYLGIKMEHNKNGDILLSQEAKIEQLLQLYQLNEAKPARTPMETGFLAGDTENSPLLSNNHQYQQAIGSLLYLATISRLDVAAAVGFLARRVETPTQMDWNAVKRIIRYLAGTKNYKLHLSSTSDDILCCFVDADWAGDKQDRKSTSGYTFKLGSSAIAWSSHKQTSISMSSTEAEYVAASHAVKELQWLRQLLIDMNVLPEGAIPVFEDNQGCIKLIQSDKFNARTKHIDVYHHQLRHLREK</sequence>
<dbReference type="PANTHER" id="PTHR11439">
    <property type="entry name" value="GAG-POL-RELATED RETROTRANSPOSON"/>
    <property type="match status" value="1"/>
</dbReference>
<name>A0A6J1QDY6_9HYME</name>
<dbReference type="PANTHER" id="PTHR11439:SF483">
    <property type="entry name" value="PEPTIDE SYNTHASE GLIP-LIKE, PUTATIVE (AFU_ORTHOLOGUE AFUA_3G12920)-RELATED"/>
    <property type="match status" value="1"/>
</dbReference>
<dbReference type="RefSeq" id="XP_024882329.1">
    <property type="nucleotide sequence ID" value="XM_025026561.1"/>
</dbReference>
<accession>A0A6J1QDY6</accession>
<evidence type="ECO:0000313" key="4">
    <source>
        <dbReference type="RefSeq" id="XP_024882329.1"/>
    </source>
</evidence>
<organism evidence="2 3">
    <name type="scientific">Temnothorax curvispinosus</name>
    <dbReference type="NCBI Taxonomy" id="300111"/>
    <lineage>
        <taxon>Eukaryota</taxon>
        <taxon>Metazoa</taxon>
        <taxon>Ecdysozoa</taxon>
        <taxon>Arthropoda</taxon>
        <taxon>Hexapoda</taxon>
        <taxon>Insecta</taxon>
        <taxon>Pterygota</taxon>
        <taxon>Neoptera</taxon>
        <taxon>Endopterygota</taxon>
        <taxon>Hymenoptera</taxon>
        <taxon>Apocrita</taxon>
        <taxon>Aculeata</taxon>
        <taxon>Formicoidea</taxon>
        <taxon>Formicidae</taxon>
        <taxon>Myrmicinae</taxon>
        <taxon>Temnothorax</taxon>
    </lineage>
</organism>
<dbReference type="InterPro" id="IPR013103">
    <property type="entry name" value="RVT_2"/>
</dbReference>
<dbReference type="InterPro" id="IPR043502">
    <property type="entry name" value="DNA/RNA_pol_sf"/>
</dbReference>
<dbReference type="CDD" id="cd09272">
    <property type="entry name" value="RNase_HI_RT_Ty1"/>
    <property type="match status" value="1"/>
</dbReference>
<dbReference type="OrthoDB" id="8188638at2759"/>
<dbReference type="AlphaFoldDB" id="A0A6J1QDY6"/>
<evidence type="ECO:0000313" key="2">
    <source>
        <dbReference type="Proteomes" id="UP000504618"/>
    </source>
</evidence>
<dbReference type="Pfam" id="PF07727">
    <property type="entry name" value="RVT_2"/>
    <property type="match status" value="1"/>
</dbReference>